<comment type="similarity">
    <text evidence="3">Belongs to the TRAFAC class YlqF/YawG GTPase family. RsgA subfamily.</text>
</comment>
<reference evidence="8 9" key="1">
    <citation type="submission" date="2013-08" db="EMBL/GenBank/DDBJ databases">
        <authorList>
            <person name="Weinstock G."/>
            <person name="Sodergren E."/>
            <person name="Wylie T."/>
            <person name="Fulton L."/>
            <person name="Fulton R."/>
            <person name="Fronick C."/>
            <person name="O'Laughlin M."/>
            <person name="Godfrey J."/>
            <person name="Miner T."/>
            <person name="Herter B."/>
            <person name="Appelbaum E."/>
            <person name="Cordes M."/>
            <person name="Lek S."/>
            <person name="Wollam A."/>
            <person name="Pepin K.H."/>
            <person name="Palsikar V.B."/>
            <person name="Mitreva M."/>
            <person name="Wilson R.K."/>
        </authorList>
    </citation>
    <scope>NUCLEOTIDE SEQUENCE [LARGE SCALE GENOMIC DNA]</scope>
    <source>
        <strain evidence="8 9">ATCC 700332</strain>
    </source>
</reference>
<keyword evidence="1 3" id="KW-0547">Nucleotide-binding</keyword>
<keyword evidence="3" id="KW-0690">Ribosome biogenesis</keyword>
<comment type="caution">
    <text evidence="8">The sequence shown here is derived from an EMBL/GenBank/DDBJ whole genome shotgun (WGS) entry which is preliminary data.</text>
</comment>
<feature type="binding site" evidence="3">
    <location>
        <position position="287"/>
    </location>
    <ligand>
        <name>Zn(2+)</name>
        <dbReference type="ChEBI" id="CHEBI:29105"/>
    </ligand>
</feature>
<dbReference type="Proteomes" id="UP000016649">
    <property type="component" value="Unassembled WGS sequence"/>
</dbReference>
<comment type="subunit">
    <text evidence="3">Monomer. Associates with 30S ribosomal subunit, binds 16S rRNA.</text>
</comment>
<comment type="subcellular location">
    <subcellularLocation>
        <location evidence="3">Cytoplasm</location>
    </subcellularLocation>
</comment>
<organism evidence="8 9">
    <name type="scientific">Treponema lecithinolyticum ATCC 700332</name>
    <dbReference type="NCBI Taxonomy" id="1321815"/>
    <lineage>
        <taxon>Bacteria</taxon>
        <taxon>Pseudomonadati</taxon>
        <taxon>Spirochaetota</taxon>
        <taxon>Spirochaetia</taxon>
        <taxon>Spirochaetales</taxon>
        <taxon>Treponemataceae</taxon>
        <taxon>Treponema</taxon>
    </lineage>
</organism>
<sequence length="320" mass="35010">MLGILISGSNNVFDVDCEDGVVRSCSIKGKKLKTDGSFYNPLCPGDMLAVEADELTPSKGQITALVPRKNCFVRWNVKGRCAQILASNIDLLFCVITPAQPPFRARFVDRVLAQAELNDVRVLIVCNKCDLKESGQENINDCLAQWEAVGYKTLKVSALTGEGLKELAREAENKRCVFVGQSGVGKSSLINALSEDCFLKTGALSEKYGKGSHTTVKGTLLRVRLKSAFTGGKKNACASFIDTPGVRRFVLSGIEEGNLALYFKEMKNLVGSCAFGMSCTHTQEEGCKIRQAVQNGAICSRRYESWQRIKEELKTGNWAD</sequence>
<feature type="binding site" evidence="3">
    <location>
        <begin position="127"/>
        <end position="130"/>
    </location>
    <ligand>
        <name>GTP</name>
        <dbReference type="ChEBI" id="CHEBI:37565"/>
    </ligand>
</feature>
<dbReference type="PROSITE" id="PS50832">
    <property type="entry name" value="S1_IF1_TYPE"/>
    <property type="match status" value="1"/>
</dbReference>
<comment type="function">
    <text evidence="3">One of several proteins that assist in the late maturation steps of the functional core of the 30S ribosomal subunit. Helps release RbfA from mature subunits. May play a role in the assembly of ribosomal proteins into the subunit. Circularly permuted GTPase that catalyzes slow GTP hydrolysis, GTPase activity is stimulated by the 30S ribosomal subunit.</text>
</comment>
<dbReference type="InterPro" id="IPR006196">
    <property type="entry name" value="RNA-binding_domain_S1_IF1"/>
</dbReference>
<dbReference type="InterPro" id="IPR004881">
    <property type="entry name" value="Ribosome_biogen_GTPase_RsgA"/>
</dbReference>
<proteinExistence type="inferred from homology"/>
<evidence type="ECO:0000256" key="2">
    <source>
        <dbReference type="ARBA" id="ARBA00023134"/>
    </source>
</evidence>
<evidence type="ECO:0000256" key="1">
    <source>
        <dbReference type="ARBA" id="ARBA00022741"/>
    </source>
</evidence>
<dbReference type="Gene3D" id="1.10.40.50">
    <property type="entry name" value="Probable gtpase engc, domain 3"/>
    <property type="match status" value="1"/>
</dbReference>
<keyword evidence="9" id="KW-1185">Reference proteome</keyword>
<evidence type="ECO:0000313" key="9">
    <source>
        <dbReference type="Proteomes" id="UP000016649"/>
    </source>
</evidence>
<dbReference type="PANTHER" id="PTHR32120">
    <property type="entry name" value="SMALL RIBOSOMAL SUBUNIT BIOGENESIS GTPASE RSGA"/>
    <property type="match status" value="1"/>
</dbReference>
<feature type="domain" description="EngC GTPase" evidence="6">
    <location>
        <begin position="87"/>
        <end position="247"/>
    </location>
</feature>
<dbReference type="InterPro" id="IPR010914">
    <property type="entry name" value="RsgA_GTPase_dom"/>
</dbReference>
<dbReference type="PROSITE" id="PS51721">
    <property type="entry name" value="G_CP"/>
    <property type="match status" value="1"/>
</dbReference>
<evidence type="ECO:0000259" key="7">
    <source>
        <dbReference type="PROSITE" id="PS51721"/>
    </source>
</evidence>
<dbReference type="Pfam" id="PF03193">
    <property type="entry name" value="RsgA_GTPase"/>
    <property type="match status" value="1"/>
</dbReference>
<evidence type="ECO:0000259" key="5">
    <source>
        <dbReference type="PROSITE" id="PS50832"/>
    </source>
</evidence>
<evidence type="ECO:0000256" key="3">
    <source>
        <dbReference type="HAMAP-Rule" id="MF_01820"/>
    </source>
</evidence>
<feature type="domain" description="S1-like" evidence="5">
    <location>
        <begin position="10"/>
        <end position="63"/>
    </location>
</feature>
<feature type="domain" description="CP-type G" evidence="7">
    <location>
        <begin position="78"/>
        <end position="249"/>
    </location>
</feature>
<dbReference type="PROSITE" id="PS50936">
    <property type="entry name" value="ENGC_GTPASE"/>
    <property type="match status" value="1"/>
</dbReference>
<dbReference type="InterPro" id="IPR030378">
    <property type="entry name" value="G_CP_dom"/>
</dbReference>
<name>A0ABN0NXD6_TRELE</name>
<keyword evidence="4" id="KW-0648">Protein biosynthesis</keyword>
<feature type="binding site" evidence="3">
    <location>
        <position position="281"/>
    </location>
    <ligand>
        <name>Zn(2+)</name>
        <dbReference type="ChEBI" id="CHEBI:29105"/>
    </ligand>
</feature>
<dbReference type="RefSeq" id="WP_021687929.1">
    <property type="nucleotide sequence ID" value="NZ_KI260569.1"/>
</dbReference>
<feature type="binding site" evidence="3">
    <location>
        <position position="279"/>
    </location>
    <ligand>
        <name>Zn(2+)</name>
        <dbReference type="ChEBI" id="CHEBI:29105"/>
    </ligand>
</feature>
<dbReference type="EC" id="3.6.1.-" evidence="3"/>
<feature type="binding site" evidence="3">
    <location>
        <position position="273"/>
    </location>
    <ligand>
        <name>Zn(2+)</name>
        <dbReference type="ChEBI" id="CHEBI:29105"/>
    </ligand>
</feature>
<keyword evidence="3" id="KW-0694">RNA-binding</keyword>
<keyword evidence="3" id="KW-0963">Cytoplasm</keyword>
<keyword evidence="3" id="KW-0378">Hydrolase</keyword>
<dbReference type="EMBL" id="AWVH01000039">
    <property type="protein sequence ID" value="ERJ92070.1"/>
    <property type="molecule type" value="Genomic_DNA"/>
</dbReference>
<keyword evidence="3" id="KW-0862">Zinc</keyword>
<dbReference type="CDD" id="cd01854">
    <property type="entry name" value="YjeQ_EngC"/>
    <property type="match status" value="1"/>
</dbReference>
<keyword evidence="3" id="KW-0479">Metal-binding</keyword>
<dbReference type="HAMAP" id="MF_01820">
    <property type="entry name" value="GTPase_RsgA"/>
    <property type="match status" value="1"/>
</dbReference>
<keyword evidence="2 3" id="KW-0342">GTP-binding</keyword>
<protein>
    <recommendedName>
        <fullName evidence="3">Small ribosomal subunit biogenesis GTPase RsgA</fullName>
        <ecNumber evidence="3">3.6.1.-</ecNumber>
    </recommendedName>
</protein>
<dbReference type="Gene3D" id="3.40.50.300">
    <property type="entry name" value="P-loop containing nucleotide triphosphate hydrolases"/>
    <property type="match status" value="1"/>
</dbReference>
<evidence type="ECO:0000259" key="6">
    <source>
        <dbReference type="PROSITE" id="PS50936"/>
    </source>
</evidence>
<evidence type="ECO:0000313" key="8">
    <source>
        <dbReference type="EMBL" id="ERJ92070.1"/>
    </source>
</evidence>
<accession>A0ABN0NXD6</accession>
<comment type="cofactor">
    <cofactor evidence="3">
        <name>Zn(2+)</name>
        <dbReference type="ChEBI" id="CHEBI:29105"/>
    </cofactor>
    <text evidence="3">Binds 1 zinc ion per subunit.</text>
</comment>
<dbReference type="PANTHER" id="PTHR32120:SF11">
    <property type="entry name" value="SMALL RIBOSOMAL SUBUNIT BIOGENESIS GTPASE RSGA 1, MITOCHONDRIAL-RELATED"/>
    <property type="match status" value="1"/>
</dbReference>
<dbReference type="InterPro" id="IPR027417">
    <property type="entry name" value="P-loop_NTPase"/>
</dbReference>
<feature type="binding site" evidence="3">
    <location>
        <begin position="180"/>
        <end position="188"/>
    </location>
    <ligand>
        <name>GTP</name>
        <dbReference type="ChEBI" id="CHEBI:37565"/>
    </ligand>
</feature>
<dbReference type="SUPFAM" id="SSF52540">
    <property type="entry name" value="P-loop containing nucleoside triphosphate hydrolases"/>
    <property type="match status" value="1"/>
</dbReference>
<evidence type="ECO:0000256" key="4">
    <source>
        <dbReference type="PROSITE-ProRule" id="PRU00181"/>
    </source>
</evidence>
<keyword evidence="3" id="KW-0699">rRNA-binding</keyword>
<dbReference type="NCBIfam" id="TIGR00157">
    <property type="entry name" value="ribosome small subunit-dependent GTPase A"/>
    <property type="match status" value="1"/>
</dbReference>
<keyword evidence="4" id="KW-0396">Initiation factor</keyword>
<gene>
    <name evidence="3" type="primary">rsgA</name>
    <name evidence="8" type="ORF">HMPREF9193_01731</name>
</gene>